<evidence type="ECO:0000313" key="1">
    <source>
        <dbReference type="EMBL" id="EMY04708.1"/>
    </source>
</evidence>
<reference evidence="1 2" key="1">
    <citation type="submission" date="2013-02" db="EMBL/GenBank/DDBJ databases">
        <authorList>
            <person name="Harkins D.M."/>
            <person name="Durkin A.S."/>
            <person name="Brinkac L.M."/>
            <person name="Haft D.H."/>
            <person name="Selengut J.D."/>
            <person name="Sanka R."/>
            <person name="DePew J."/>
            <person name="Purushe J."/>
            <person name="Whelen A.C."/>
            <person name="Vinetz J.M."/>
            <person name="Sutton G.G."/>
            <person name="Nierman W.C."/>
            <person name="Fouts D.E."/>
        </authorList>
    </citation>
    <scope>NUCLEOTIDE SEQUENCE [LARGE SCALE GENOMIC DNA]</scope>
    <source>
        <strain evidence="1 2">2002000626</strain>
    </source>
</reference>
<organism evidence="1 2">
    <name type="scientific">Leptospira interrogans str. 2002000626</name>
    <dbReference type="NCBI Taxonomy" id="996803"/>
    <lineage>
        <taxon>Bacteria</taxon>
        <taxon>Pseudomonadati</taxon>
        <taxon>Spirochaetota</taxon>
        <taxon>Spirochaetia</taxon>
        <taxon>Leptospirales</taxon>
        <taxon>Leptospiraceae</taxon>
        <taxon>Leptospira</taxon>
    </lineage>
</organism>
<dbReference type="AlphaFoldDB" id="A0A829D7E7"/>
<gene>
    <name evidence="1" type="ORF">LEP1GSC029_0331</name>
</gene>
<sequence>MNLEIEFLIFPEFRVENEIFFRLFRFFSEKSMKEVECSKKTL</sequence>
<proteinExistence type="predicted"/>
<dbReference type="Proteomes" id="UP000012329">
    <property type="component" value="Unassembled WGS sequence"/>
</dbReference>
<comment type="caution">
    <text evidence="1">The sequence shown here is derived from an EMBL/GenBank/DDBJ whole genome shotgun (WGS) entry which is preliminary data.</text>
</comment>
<name>A0A829D7E7_LEPIR</name>
<evidence type="ECO:0000313" key="2">
    <source>
        <dbReference type="Proteomes" id="UP000012329"/>
    </source>
</evidence>
<accession>A0A829D7E7</accession>
<protein>
    <submittedName>
        <fullName evidence="1">Uncharacterized protein</fullName>
    </submittedName>
</protein>
<dbReference type="EMBL" id="AFJL02000116">
    <property type="protein sequence ID" value="EMY04708.1"/>
    <property type="molecule type" value="Genomic_DNA"/>
</dbReference>